<dbReference type="EMBL" id="QBUD01000005">
    <property type="protein sequence ID" value="PUB14881.1"/>
    <property type="molecule type" value="Genomic_DNA"/>
</dbReference>
<name>A0A2T6KHF4_9RHOB</name>
<gene>
    <name evidence="1" type="ORF">C8N45_105104</name>
</gene>
<comment type="caution">
    <text evidence="1">The sequence shown here is derived from an EMBL/GenBank/DDBJ whole genome shotgun (WGS) entry which is preliminary data.</text>
</comment>
<dbReference type="Proteomes" id="UP000244523">
    <property type="component" value="Unassembled WGS sequence"/>
</dbReference>
<accession>A0A2T6KHF4</accession>
<evidence type="ECO:0000313" key="1">
    <source>
        <dbReference type="EMBL" id="PUB14881.1"/>
    </source>
</evidence>
<reference evidence="1 2" key="1">
    <citation type="submission" date="2018-04" db="EMBL/GenBank/DDBJ databases">
        <title>Genomic Encyclopedia of Archaeal and Bacterial Type Strains, Phase II (KMG-II): from individual species to whole genera.</title>
        <authorList>
            <person name="Goeker M."/>
        </authorList>
    </citation>
    <scope>NUCLEOTIDE SEQUENCE [LARGE SCALE GENOMIC DNA]</scope>
    <source>
        <strain evidence="1 2">DSM 29955</strain>
    </source>
</reference>
<organism evidence="1 2">
    <name type="scientific">Yoonia sediminilitoris</name>
    <dbReference type="NCBI Taxonomy" id="1286148"/>
    <lineage>
        <taxon>Bacteria</taxon>
        <taxon>Pseudomonadati</taxon>
        <taxon>Pseudomonadota</taxon>
        <taxon>Alphaproteobacteria</taxon>
        <taxon>Rhodobacterales</taxon>
        <taxon>Paracoccaceae</taxon>
        <taxon>Yoonia</taxon>
    </lineage>
</organism>
<sequence length="71" mass="8160">MGQAKQRSIAGRFEVNWALEALIVAFVQLIPKLIELLRLPFAMLLCNLFFKKGGSAHLLDRWNSNHCRNFC</sequence>
<keyword evidence="2" id="KW-1185">Reference proteome</keyword>
<dbReference type="AlphaFoldDB" id="A0A2T6KHF4"/>
<protein>
    <submittedName>
        <fullName evidence="1">Uncharacterized protein</fullName>
    </submittedName>
</protein>
<proteinExistence type="predicted"/>
<evidence type="ECO:0000313" key="2">
    <source>
        <dbReference type="Proteomes" id="UP000244523"/>
    </source>
</evidence>